<reference evidence="5" key="3">
    <citation type="submission" date="2022-01" db="EMBL/GenBank/DDBJ databases">
        <title>Collection of gut derived symbiotic bacterial strains cultured from healthy donors.</title>
        <authorList>
            <person name="Lin H."/>
            <person name="Kohout C."/>
            <person name="Waligurski E."/>
            <person name="Pamer E.G."/>
        </authorList>
    </citation>
    <scope>NUCLEOTIDE SEQUENCE</scope>
    <source>
        <strain evidence="5">DFI.6.55</strain>
    </source>
</reference>
<dbReference type="AlphaFoldDB" id="A0AAW5BS93"/>
<protein>
    <submittedName>
        <fullName evidence="5">Substrate-binding domain-containing protein</fullName>
    </submittedName>
</protein>
<dbReference type="Gene3D" id="1.10.260.40">
    <property type="entry name" value="lambda repressor-like DNA-binding domains"/>
    <property type="match status" value="1"/>
</dbReference>
<evidence type="ECO:0000313" key="5">
    <source>
        <dbReference type="EMBL" id="MCG4745684.1"/>
    </source>
</evidence>
<dbReference type="PROSITE" id="PS00356">
    <property type="entry name" value="HTH_LACI_1"/>
    <property type="match status" value="1"/>
</dbReference>
<feature type="domain" description="HTH lacI-type" evidence="4">
    <location>
        <begin position="5"/>
        <end position="60"/>
    </location>
</feature>
<keyword evidence="2" id="KW-0238">DNA-binding</keyword>
<dbReference type="PANTHER" id="PTHR30146:SF144">
    <property type="entry name" value="LACI-FAMILY TRANSCRIPTION REGULATOR"/>
    <property type="match status" value="1"/>
</dbReference>
<dbReference type="InterPro" id="IPR010982">
    <property type="entry name" value="Lambda_DNA-bd_dom_sf"/>
</dbReference>
<dbReference type="Pfam" id="PF13407">
    <property type="entry name" value="Peripla_BP_4"/>
    <property type="match status" value="1"/>
</dbReference>
<dbReference type="SUPFAM" id="SSF53822">
    <property type="entry name" value="Periplasmic binding protein-like I"/>
    <property type="match status" value="1"/>
</dbReference>
<dbReference type="Proteomes" id="UP000669239">
    <property type="component" value="Unassembled WGS sequence"/>
</dbReference>
<evidence type="ECO:0000313" key="7">
    <source>
        <dbReference type="Proteomes" id="UP000669239"/>
    </source>
</evidence>
<dbReference type="GeneID" id="97204969"/>
<dbReference type="RefSeq" id="WP_165642530.1">
    <property type="nucleotide sequence ID" value="NZ_BAABZL010000001.1"/>
</dbReference>
<dbReference type="EMBL" id="JAAITT010000025">
    <property type="protein sequence ID" value="NSJ50375.1"/>
    <property type="molecule type" value="Genomic_DNA"/>
</dbReference>
<evidence type="ECO:0000313" key="6">
    <source>
        <dbReference type="EMBL" id="NSJ50375.1"/>
    </source>
</evidence>
<organism evidence="5 8">
    <name type="scientific">Enterocloster aldenensis</name>
    <dbReference type="NCBI Taxonomy" id="358742"/>
    <lineage>
        <taxon>Bacteria</taxon>
        <taxon>Bacillati</taxon>
        <taxon>Bacillota</taxon>
        <taxon>Clostridia</taxon>
        <taxon>Lachnospirales</taxon>
        <taxon>Lachnospiraceae</taxon>
        <taxon>Enterocloster</taxon>
    </lineage>
</organism>
<name>A0AAW5BS93_9FIRM</name>
<dbReference type="CDD" id="cd01392">
    <property type="entry name" value="HTH_LacI"/>
    <property type="match status" value="1"/>
</dbReference>
<accession>A0AAW5BS93</accession>
<comment type="caution">
    <text evidence="5">The sequence shown here is derived from an EMBL/GenBank/DDBJ whole genome shotgun (WGS) entry which is preliminary data.</text>
</comment>
<dbReference type="GO" id="GO:0003700">
    <property type="term" value="F:DNA-binding transcription factor activity"/>
    <property type="evidence" value="ECO:0007669"/>
    <property type="project" value="TreeGrafter"/>
</dbReference>
<dbReference type="PANTHER" id="PTHR30146">
    <property type="entry name" value="LACI-RELATED TRANSCRIPTIONAL REPRESSOR"/>
    <property type="match status" value="1"/>
</dbReference>
<evidence type="ECO:0000259" key="4">
    <source>
        <dbReference type="PROSITE" id="PS50932"/>
    </source>
</evidence>
<reference evidence="6 7" key="1">
    <citation type="journal article" date="2020" name="Cell Host Microbe">
        <title>Functional and Genomic Variation between Human-Derived Isolates of Lachnospiraceae Reveals Inter- and Intra-Species Diversity.</title>
        <authorList>
            <person name="Sorbara M.T."/>
            <person name="Littmann E.R."/>
            <person name="Fontana E."/>
            <person name="Moody T.U."/>
            <person name="Kohout C.E."/>
            <person name="Gjonbalaj M."/>
            <person name="Eaton V."/>
            <person name="Seok R."/>
            <person name="Leiner I.M."/>
            <person name="Pamer E.G."/>
        </authorList>
    </citation>
    <scope>NUCLEOTIDE SEQUENCE [LARGE SCALE GENOMIC DNA]</scope>
    <source>
        <strain evidence="6 7">MSK.1.17</strain>
    </source>
</reference>
<dbReference type="EMBL" id="JAKNGE010000010">
    <property type="protein sequence ID" value="MCG4745684.1"/>
    <property type="molecule type" value="Genomic_DNA"/>
</dbReference>
<dbReference type="GO" id="GO:0000976">
    <property type="term" value="F:transcription cis-regulatory region binding"/>
    <property type="evidence" value="ECO:0007669"/>
    <property type="project" value="TreeGrafter"/>
</dbReference>
<evidence type="ECO:0000256" key="1">
    <source>
        <dbReference type="ARBA" id="ARBA00023015"/>
    </source>
</evidence>
<evidence type="ECO:0000313" key="8">
    <source>
        <dbReference type="Proteomes" id="UP001299608"/>
    </source>
</evidence>
<dbReference type="SMART" id="SM00354">
    <property type="entry name" value="HTH_LACI"/>
    <property type="match status" value="1"/>
</dbReference>
<dbReference type="SUPFAM" id="SSF47413">
    <property type="entry name" value="lambda repressor-like DNA-binding domains"/>
    <property type="match status" value="1"/>
</dbReference>
<keyword evidence="3" id="KW-0804">Transcription</keyword>
<evidence type="ECO:0000256" key="2">
    <source>
        <dbReference type="ARBA" id="ARBA00023125"/>
    </source>
</evidence>
<sequence length="345" mass="38932">MEKKITLQDIANTANVTVATVHKALHNKKGVSPEKREEILALANSMNYYTESSSAQKTYKIAAVFPGPTNDNRYFYQYIWKGIHARAKELAPCHVEILDMTFDGGQEQQLQILNHIWSTRRQELSGLLTVVWNETDSLEILNRFTDEGIKVFTISADAPFSQRTACIMANPYRSGRLAAEYLGSVLKQPCRVVIIGTKRDTNNHAQVVRGFFDQMTESNPLIEIIELYENVYYPDKLFDTLSEFLHTIDNILGIYANNARTTARVCTMVKDIGYQDKVTIIGSELFDESKEALKQGILNAIIDQNGYEQGYKGLSIAFDNIVLGNDVPTKHEINTSLILKNNLPL</sequence>
<dbReference type="InterPro" id="IPR025997">
    <property type="entry name" value="SBP_2_dom"/>
</dbReference>
<dbReference type="Gene3D" id="3.40.50.2300">
    <property type="match status" value="2"/>
</dbReference>
<dbReference type="Proteomes" id="UP001299608">
    <property type="component" value="Unassembled WGS sequence"/>
</dbReference>
<evidence type="ECO:0000256" key="3">
    <source>
        <dbReference type="ARBA" id="ARBA00023163"/>
    </source>
</evidence>
<dbReference type="InterPro" id="IPR000843">
    <property type="entry name" value="HTH_LacI"/>
</dbReference>
<proteinExistence type="predicted"/>
<reference evidence="6" key="2">
    <citation type="submission" date="2020-02" db="EMBL/GenBank/DDBJ databases">
        <authorList>
            <person name="Littmann E."/>
            <person name="Sorbara M."/>
        </authorList>
    </citation>
    <scope>NUCLEOTIDE SEQUENCE</scope>
    <source>
        <strain evidence="6">MSK.1.17</strain>
    </source>
</reference>
<dbReference type="Pfam" id="PF00356">
    <property type="entry name" value="LacI"/>
    <property type="match status" value="1"/>
</dbReference>
<dbReference type="InterPro" id="IPR028082">
    <property type="entry name" value="Peripla_BP_I"/>
</dbReference>
<dbReference type="PROSITE" id="PS50932">
    <property type="entry name" value="HTH_LACI_2"/>
    <property type="match status" value="1"/>
</dbReference>
<keyword evidence="7" id="KW-1185">Reference proteome</keyword>
<keyword evidence="1" id="KW-0805">Transcription regulation</keyword>
<gene>
    <name evidence="6" type="ORF">G5B36_16945</name>
    <name evidence="5" type="ORF">L0N08_09710</name>
</gene>